<protein>
    <submittedName>
        <fullName evidence="2">ParB/RepB/Spo0J family partition protein</fullName>
    </submittedName>
</protein>
<feature type="domain" description="ParB-like N-terminal" evidence="1">
    <location>
        <begin position="1"/>
        <end position="100"/>
    </location>
</feature>
<dbReference type="InterPro" id="IPR036086">
    <property type="entry name" value="ParB/Sulfiredoxin_sf"/>
</dbReference>
<dbReference type="PANTHER" id="PTHR33375">
    <property type="entry name" value="CHROMOSOME-PARTITIONING PROTEIN PARB-RELATED"/>
    <property type="match status" value="1"/>
</dbReference>
<organism evidence="2 3">
    <name type="scientific">Seohaeicola nanhaiensis</name>
    <dbReference type="NCBI Taxonomy" id="1387282"/>
    <lineage>
        <taxon>Bacteria</taxon>
        <taxon>Pseudomonadati</taxon>
        <taxon>Pseudomonadota</taxon>
        <taxon>Alphaproteobacteria</taxon>
        <taxon>Rhodobacterales</taxon>
        <taxon>Roseobacteraceae</taxon>
        <taxon>Seohaeicola</taxon>
    </lineage>
</organism>
<sequence>MRIPLDKIDPHALIRDRSLIDAAAQTELQRSIAATGLRQPIEVFPTGDDGYGLLSGYRRLAATRALFDLTGQDRYAAIDCVVRDPASRQAALAEMVAENDIRQPLSPWEKAAIAVSALRAGLFETLDLALAGLYPHAARQKRAKLRALAEVVEALDGTLTDPETLSESRLLRIAAALRLGWGELIETALTEGPDHSAAQWLRILPLLEESEQLTARGESTHPDRPKRLLRLNSAHRNTVIRRERTRYGFLLHITGKGATDPLVDEVFREIERMFAG</sequence>
<dbReference type="SMART" id="SM00470">
    <property type="entry name" value="ParB"/>
    <property type="match status" value="1"/>
</dbReference>
<comment type="caution">
    <text evidence="2">The sequence shown here is derived from an EMBL/GenBank/DDBJ whole genome shotgun (WGS) entry which is preliminary data.</text>
</comment>
<dbReference type="Gene3D" id="3.90.1530.30">
    <property type="match status" value="1"/>
</dbReference>
<evidence type="ECO:0000259" key="1">
    <source>
        <dbReference type="SMART" id="SM00470"/>
    </source>
</evidence>
<dbReference type="Pfam" id="PF02195">
    <property type="entry name" value="ParB_N"/>
    <property type="match status" value="1"/>
</dbReference>
<dbReference type="RefSeq" id="WP_380717830.1">
    <property type="nucleotide sequence ID" value="NZ_JBHSGI010000009.1"/>
</dbReference>
<dbReference type="PANTHER" id="PTHR33375:SF1">
    <property type="entry name" value="CHROMOSOME-PARTITIONING PROTEIN PARB-RELATED"/>
    <property type="match status" value="1"/>
</dbReference>
<accession>A0ABV9KHG9</accession>
<dbReference type="Proteomes" id="UP001595973">
    <property type="component" value="Unassembled WGS sequence"/>
</dbReference>
<reference evidence="3" key="1">
    <citation type="journal article" date="2019" name="Int. J. Syst. Evol. Microbiol.">
        <title>The Global Catalogue of Microorganisms (GCM) 10K type strain sequencing project: providing services to taxonomists for standard genome sequencing and annotation.</title>
        <authorList>
            <consortium name="The Broad Institute Genomics Platform"/>
            <consortium name="The Broad Institute Genome Sequencing Center for Infectious Disease"/>
            <person name="Wu L."/>
            <person name="Ma J."/>
        </authorList>
    </citation>
    <scope>NUCLEOTIDE SEQUENCE [LARGE SCALE GENOMIC DNA]</scope>
    <source>
        <strain evidence="3">CGMCC 4.7283</strain>
    </source>
</reference>
<dbReference type="EMBL" id="JBHSGI010000009">
    <property type="protein sequence ID" value="MFC4669410.1"/>
    <property type="molecule type" value="Genomic_DNA"/>
</dbReference>
<gene>
    <name evidence="2" type="ORF">ACFO5X_12670</name>
</gene>
<keyword evidence="3" id="KW-1185">Reference proteome</keyword>
<evidence type="ECO:0000313" key="3">
    <source>
        <dbReference type="Proteomes" id="UP001595973"/>
    </source>
</evidence>
<proteinExistence type="predicted"/>
<evidence type="ECO:0000313" key="2">
    <source>
        <dbReference type="EMBL" id="MFC4669410.1"/>
    </source>
</evidence>
<dbReference type="InterPro" id="IPR050336">
    <property type="entry name" value="Chromosome_partition/occlusion"/>
</dbReference>
<dbReference type="SUPFAM" id="SSF110849">
    <property type="entry name" value="ParB/Sulfiredoxin"/>
    <property type="match status" value="1"/>
</dbReference>
<name>A0ABV9KHG9_9RHOB</name>
<dbReference type="InterPro" id="IPR003115">
    <property type="entry name" value="ParB_N"/>
</dbReference>